<dbReference type="PROSITE" id="PS51257">
    <property type="entry name" value="PROKAR_LIPOPROTEIN"/>
    <property type="match status" value="1"/>
</dbReference>
<comment type="caution">
    <text evidence="1">The sequence shown here is derived from an EMBL/GenBank/DDBJ whole genome shotgun (WGS) entry which is preliminary data.</text>
</comment>
<dbReference type="AlphaFoldDB" id="M0KQY5"/>
<name>M0KQY5_9EURY</name>
<reference evidence="1 2" key="1">
    <citation type="journal article" date="2014" name="PLoS Genet.">
        <title>Phylogenetically driven sequencing of extremely halophilic archaea reveals strategies for static and dynamic osmo-response.</title>
        <authorList>
            <person name="Becker E.A."/>
            <person name="Seitzer P.M."/>
            <person name="Tritt A."/>
            <person name="Larsen D."/>
            <person name="Krusor M."/>
            <person name="Yao A.I."/>
            <person name="Wu D."/>
            <person name="Madern D."/>
            <person name="Eisen J.A."/>
            <person name="Darling A.E."/>
            <person name="Facciotti M.T."/>
        </authorList>
    </citation>
    <scope>NUCLEOTIDE SEQUENCE [LARGE SCALE GENOMIC DNA]</scope>
    <source>
        <strain evidence="1 2">JCM 13557</strain>
    </source>
</reference>
<proteinExistence type="predicted"/>
<organism evidence="1 2">
    <name type="scientific">Haloarcula amylolytica JCM 13557</name>
    <dbReference type="NCBI Taxonomy" id="1227452"/>
    <lineage>
        <taxon>Archaea</taxon>
        <taxon>Methanobacteriati</taxon>
        <taxon>Methanobacteriota</taxon>
        <taxon>Stenosarchaea group</taxon>
        <taxon>Halobacteria</taxon>
        <taxon>Halobacteriales</taxon>
        <taxon>Haloarculaceae</taxon>
        <taxon>Haloarcula</taxon>
    </lineage>
</organism>
<sequence length="131" mass="14376">MKRRSVLISAAGLATLSGCSLSRTESGNIQIGNQTGQEVWKEITIQSEGGLFSESEMVYETRTRTPPTERYRTTLTDVAPPGTYEVQVAFESVEGDRKSGVHATQWSPSGEKSESLIVSLDPDFDVEFLTQ</sequence>
<evidence type="ECO:0000313" key="2">
    <source>
        <dbReference type="Proteomes" id="UP000011623"/>
    </source>
</evidence>
<dbReference type="Proteomes" id="UP000011623">
    <property type="component" value="Unassembled WGS sequence"/>
</dbReference>
<dbReference type="EMBL" id="AOLW01000012">
    <property type="protein sequence ID" value="EMA23353.1"/>
    <property type="molecule type" value="Genomic_DNA"/>
</dbReference>
<protein>
    <submittedName>
        <fullName evidence="1">Uncharacterized protein</fullName>
    </submittedName>
</protein>
<accession>M0KQY5</accession>
<evidence type="ECO:0000313" key="1">
    <source>
        <dbReference type="EMBL" id="EMA23353.1"/>
    </source>
</evidence>
<gene>
    <name evidence="1" type="ORF">C442_05806</name>
</gene>
<keyword evidence="2" id="KW-1185">Reference proteome</keyword>